<reference evidence="4" key="2">
    <citation type="submission" date="2020-08" db="EMBL/GenBank/DDBJ databases">
        <title>Draft Genome Sequence of Cumin Blight Pathogen Alternaria burnsii.</title>
        <authorList>
            <person name="Feng Z."/>
        </authorList>
    </citation>
    <scope>NUCLEOTIDE SEQUENCE</scope>
    <source>
        <strain evidence="4">CBS107.38</strain>
    </source>
</reference>
<proteinExistence type="predicted"/>
<dbReference type="PANTHER" id="PTHR33178:SF17">
    <property type="entry name" value="STRESS-RESPONSE A_B BARREL DOMAIN-CONTAINING PROTEIN"/>
    <property type="match status" value="1"/>
</dbReference>
<dbReference type="InterPro" id="IPR013097">
    <property type="entry name" value="Dabb"/>
</dbReference>
<dbReference type="GeneID" id="62205349"/>
<evidence type="ECO:0000259" key="3">
    <source>
        <dbReference type="PROSITE" id="PS51502"/>
    </source>
</evidence>
<comment type="caution">
    <text evidence="4">The sequence shown here is derived from an EMBL/GenBank/DDBJ whole genome shotgun (WGS) entry which is preliminary data.</text>
</comment>
<evidence type="ECO:0000313" key="5">
    <source>
        <dbReference type="Proteomes" id="UP000596902"/>
    </source>
</evidence>
<reference evidence="4" key="1">
    <citation type="submission" date="2020-01" db="EMBL/GenBank/DDBJ databases">
        <authorList>
            <person name="Feng Z.H.Z."/>
        </authorList>
    </citation>
    <scope>NUCLEOTIDE SEQUENCE</scope>
    <source>
        <strain evidence="4">CBS107.38</strain>
    </source>
</reference>
<gene>
    <name evidence="4" type="ORF">GT037_007124</name>
</gene>
<comment type="subunit">
    <text evidence="1">Homodimer.</text>
</comment>
<dbReference type="Pfam" id="PF07876">
    <property type="entry name" value="Dabb"/>
    <property type="match status" value="1"/>
</dbReference>
<dbReference type="PROSITE" id="PS51502">
    <property type="entry name" value="S_R_A_B_BARREL"/>
    <property type="match status" value="1"/>
</dbReference>
<feature type="region of interest" description="Disordered" evidence="2">
    <location>
        <begin position="76"/>
        <end position="107"/>
    </location>
</feature>
<dbReference type="Gene3D" id="3.30.70.100">
    <property type="match status" value="1"/>
</dbReference>
<dbReference type="Proteomes" id="UP000596902">
    <property type="component" value="Unassembled WGS sequence"/>
</dbReference>
<dbReference type="InterPro" id="IPR044662">
    <property type="entry name" value="HS1/DABB1-like"/>
</dbReference>
<accession>A0A8H7AZD2</accession>
<dbReference type="EMBL" id="JAAABM010000010">
    <property type="protein sequence ID" value="KAF7674364.1"/>
    <property type="molecule type" value="Genomic_DNA"/>
</dbReference>
<evidence type="ECO:0000256" key="2">
    <source>
        <dbReference type="SAM" id="MobiDB-lite"/>
    </source>
</evidence>
<keyword evidence="5" id="KW-1185">Reference proteome</keyword>
<sequence>MPKRIRITTPPPELAKASSTSQLETPKRAAIFAVQLYCQQHELPCSYERISTVFGIPKSTVGDVLASGRCRRLQNSDSIETRGANPQTKRTRKRELVEVSPNESPEPKLAKRLRRDRENAIVRLESVVLQHADPFSLKEVLTLQLKYVTYPKPSYSFDLEDIKTGKHIQTAARYKERYDGKPAEKFPNWPYVVSQVTAELVKKYSLESIKRDEDIFDLVVSNDFTGYGLQEVIENQLTAINSLMAKRDVPADELAVGLWVRLSAFAHWAQSQQLAPWFMMDDGQRWQDTVAMIGIAILATLNALDRAKLLMEHSPVRDLGLVLALLGDFICDCLDQATTVPYLSSNPREICWPYKIVSYAKASGIKIEGVRGIEERFVQRFDDVDEANYWKRKDGYAESFSTVPKVSRFSLVGFEPAEKLRYDSANLRGPTMSSRDTPAPYHNLIIFRCGRQPHHLEEALLRSIQYTRFFLQSLIPPSRAHHNDSGTYRMIVLFKFKPTVSLAHKNTFVTQLKALKKLSCVLDNRLIVGGPSITQPIDKSKGYEFALLSFHQDRKALEEYQASSEHKRVTSEYLWPYKEDVTRFDFEVTKDDEYMCQFVAKGLMEEDSSS</sequence>
<dbReference type="InterPro" id="IPR011008">
    <property type="entry name" value="Dimeric_a/b-barrel"/>
</dbReference>
<evidence type="ECO:0000313" key="4">
    <source>
        <dbReference type="EMBL" id="KAF7674364.1"/>
    </source>
</evidence>
<dbReference type="PANTHER" id="PTHR33178">
    <property type="match status" value="1"/>
</dbReference>
<dbReference type="SMART" id="SM00886">
    <property type="entry name" value="Dabb"/>
    <property type="match status" value="1"/>
</dbReference>
<feature type="region of interest" description="Disordered" evidence="2">
    <location>
        <begin position="1"/>
        <end position="22"/>
    </location>
</feature>
<dbReference type="RefSeq" id="XP_038784659.1">
    <property type="nucleotide sequence ID" value="XM_038932171.1"/>
</dbReference>
<organism evidence="4 5">
    <name type="scientific">Alternaria burnsii</name>
    <dbReference type="NCBI Taxonomy" id="1187904"/>
    <lineage>
        <taxon>Eukaryota</taxon>
        <taxon>Fungi</taxon>
        <taxon>Dikarya</taxon>
        <taxon>Ascomycota</taxon>
        <taxon>Pezizomycotina</taxon>
        <taxon>Dothideomycetes</taxon>
        <taxon>Pleosporomycetidae</taxon>
        <taxon>Pleosporales</taxon>
        <taxon>Pleosporineae</taxon>
        <taxon>Pleosporaceae</taxon>
        <taxon>Alternaria</taxon>
        <taxon>Alternaria sect. Alternaria</taxon>
    </lineage>
</organism>
<dbReference type="SUPFAM" id="SSF54909">
    <property type="entry name" value="Dimeric alpha+beta barrel"/>
    <property type="match status" value="1"/>
</dbReference>
<feature type="domain" description="Stress-response A/B barrel" evidence="3">
    <location>
        <begin position="488"/>
        <end position="586"/>
    </location>
</feature>
<protein>
    <recommendedName>
        <fullName evidence="3">Stress-response A/B barrel domain-containing protein</fullName>
    </recommendedName>
</protein>
<feature type="compositionally biased region" description="Polar residues" evidence="2">
    <location>
        <begin position="76"/>
        <end position="88"/>
    </location>
</feature>
<name>A0A8H7AZD2_9PLEO</name>
<evidence type="ECO:0000256" key="1">
    <source>
        <dbReference type="ARBA" id="ARBA00011738"/>
    </source>
</evidence>
<dbReference type="AlphaFoldDB" id="A0A8H7AZD2"/>